<evidence type="ECO:0000313" key="6">
    <source>
        <dbReference type="Proteomes" id="UP000230605"/>
    </source>
</evidence>
<dbReference type="Gene3D" id="1.20.1250.20">
    <property type="entry name" value="MFS general substrate transporter like domains"/>
    <property type="match status" value="1"/>
</dbReference>
<dbReference type="PANTHER" id="PTHR11360">
    <property type="entry name" value="MONOCARBOXYLATE TRANSPORTER"/>
    <property type="match status" value="1"/>
</dbReference>
<evidence type="ECO:0000256" key="3">
    <source>
        <dbReference type="SAM" id="MobiDB-lite"/>
    </source>
</evidence>
<evidence type="ECO:0000256" key="2">
    <source>
        <dbReference type="ARBA" id="ARBA00006727"/>
    </source>
</evidence>
<accession>A0A2G5HYF6</accession>
<dbReference type="PANTHER" id="PTHR11360:SF234">
    <property type="entry name" value="MFS-TYPE TRANSPORTER DBAD-RELATED"/>
    <property type="match status" value="1"/>
</dbReference>
<feature type="transmembrane region" description="Helical" evidence="4">
    <location>
        <begin position="200"/>
        <end position="221"/>
    </location>
</feature>
<protein>
    <submittedName>
        <fullName evidence="5">Putative transporter MCH4</fullName>
    </submittedName>
</protein>
<evidence type="ECO:0000256" key="1">
    <source>
        <dbReference type="ARBA" id="ARBA00004141"/>
    </source>
</evidence>
<dbReference type="OrthoDB" id="6509908at2759"/>
<dbReference type="InterPro" id="IPR050327">
    <property type="entry name" value="Proton-linked_MCT"/>
</dbReference>
<feature type="transmembrane region" description="Helical" evidence="4">
    <location>
        <begin position="115"/>
        <end position="135"/>
    </location>
</feature>
<reference evidence="5 6" key="1">
    <citation type="submission" date="2015-10" db="EMBL/GenBank/DDBJ databases">
        <title>The cercosporin biosynthetic gene cluster was horizontally transferred to several fungal lineages and shown to be expanded in Cercospora beticola based on microsynteny with recipient genomes.</title>
        <authorList>
            <person name="De Jonge R."/>
            <person name="Ebert M.K."/>
            <person name="Suttle J.C."/>
            <person name="Jurick Ii W.M."/>
            <person name="Secor G.A."/>
            <person name="Thomma B.P."/>
            <person name="Van De Peer Y."/>
            <person name="Bolton M.D."/>
        </authorList>
    </citation>
    <scope>NUCLEOTIDE SEQUENCE [LARGE SCALE GENOMIC DNA]</scope>
    <source>
        <strain evidence="5 6">09-40</strain>
    </source>
</reference>
<name>A0A2G5HYF6_CERBT</name>
<dbReference type="EMBL" id="LKMD01000102">
    <property type="protein sequence ID" value="PIA97569.1"/>
    <property type="molecule type" value="Genomic_DNA"/>
</dbReference>
<feature type="region of interest" description="Disordered" evidence="3">
    <location>
        <begin position="1"/>
        <end position="38"/>
    </location>
</feature>
<feature type="compositionally biased region" description="Basic and acidic residues" evidence="3">
    <location>
        <begin position="29"/>
        <end position="38"/>
    </location>
</feature>
<dbReference type="GO" id="GO:0016020">
    <property type="term" value="C:membrane"/>
    <property type="evidence" value="ECO:0007669"/>
    <property type="project" value="UniProtKB-SubCell"/>
</dbReference>
<dbReference type="SUPFAM" id="SSF103473">
    <property type="entry name" value="MFS general substrate transporter"/>
    <property type="match status" value="1"/>
</dbReference>
<gene>
    <name evidence="5" type="ORF">CB0940_05431</name>
</gene>
<comment type="subcellular location">
    <subcellularLocation>
        <location evidence="1">Membrane</location>
        <topology evidence="1">Multi-pass membrane protein</topology>
    </subcellularLocation>
</comment>
<comment type="caution">
    <text evidence="5">The sequence shown here is derived from an EMBL/GenBank/DDBJ whole genome shotgun (WGS) entry which is preliminary data.</text>
</comment>
<sequence>MAASAQSLPSEACESLQADSPSCAPSLSDIEKRKPDNHHSLPECDIGAPLEISPSHLSQPSSPGIPDGGPTAWLQFLCGFFLFSNSWGVISSYGVFQVYYTSALFPDASASTVSWIGSVEAFMLCCTTIFAGPLVDRGYGRLLVFIGTFLVVSGLMTLSMCEEFWQLMLAQGLCMGIGHGCLFITSIVIVPTYFSTKRSLAIGIAASGSSVGGVVYSIIFNQLMDTHHLTFEWTTRVLGITALATLLLPCLLVRQRRTGTKAKKCKIIDLSSFRQLPFTLFNLATFVGNIGLYIPFFYIATFGTSRQVLVASCHSTCCQSFPRALWWEESFQHSLLIVLGHSTFSLFARSSPDFWASAGRHLHQTRR</sequence>
<dbReference type="GO" id="GO:0022857">
    <property type="term" value="F:transmembrane transporter activity"/>
    <property type="evidence" value="ECO:0007669"/>
    <property type="project" value="InterPro"/>
</dbReference>
<dbReference type="InterPro" id="IPR036259">
    <property type="entry name" value="MFS_trans_sf"/>
</dbReference>
<dbReference type="Proteomes" id="UP000230605">
    <property type="component" value="Chromosome 2"/>
</dbReference>
<keyword evidence="4" id="KW-1133">Transmembrane helix</keyword>
<feature type="transmembrane region" description="Helical" evidence="4">
    <location>
        <begin position="233"/>
        <end position="254"/>
    </location>
</feature>
<keyword evidence="4" id="KW-0472">Membrane</keyword>
<dbReference type="AlphaFoldDB" id="A0A2G5HYF6"/>
<feature type="transmembrane region" description="Helical" evidence="4">
    <location>
        <begin position="275"/>
        <end position="298"/>
    </location>
</feature>
<dbReference type="InterPro" id="IPR011701">
    <property type="entry name" value="MFS"/>
</dbReference>
<feature type="transmembrane region" description="Helical" evidence="4">
    <location>
        <begin position="142"/>
        <end position="158"/>
    </location>
</feature>
<dbReference type="Pfam" id="PF07690">
    <property type="entry name" value="MFS_1"/>
    <property type="match status" value="1"/>
</dbReference>
<proteinExistence type="inferred from homology"/>
<feature type="transmembrane region" description="Helical" evidence="4">
    <location>
        <begin position="72"/>
        <end position="95"/>
    </location>
</feature>
<comment type="similarity">
    <text evidence="2">Belongs to the major facilitator superfamily. Monocarboxylate porter (TC 2.A.1.13) family.</text>
</comment>
<feature type="transmembrane region" description="Helical" evidence="4">
    <location>
        <begin position="164"/>
        <end position="188"/>
    </location>
</feature>
<evidence type="ECO:0000313" key="5">
    <source>
        <dbReference type="EMBL" id="PIA97569.1"/>
    </source>
</evidence>
<evidence type="ECO:0000256" key="4">
    <source>
        <dbReference type="SAM" id="Phobius"/>
    </source>
</evidence>
<organism evidence="5 6">
    <name type="scientific">Cercospora beticola</name>
    <name type="common">Sugarbeet leaf spot fungus</name>
    <dbReference type="NCBI Taxonomy" id="122368"/>
    <lineage>
        <taxon>Eukaryota</taxon>
        <taxon>Fungi</taxon>
        <taxon>Dikarya</taxon>
        <taxon>Ascomycota</taxon>
        <taxon>Pezizomycotina</taxon>
        <taxon>Dothideomycetes</taxon>
        <taxon>Dothideomycetidae</taxon>
        <taxon>Mycosphaerellales</taxon>
        <taxon>Mycosphaerellaceae</taxon>
        <taxon>Cercospora</taxon>
    </lineage>
</organism>
<keyword evidence="4" id="KW-0812">Transmembrane</keyword>